<dbReference type="InterPro" id="IPR017853">
    <property type="entry name" value="GH"/>
</dbReference>
<gene>
    <name evidence="2" type="ORF">MEUPH1_LOCUS13438</name>
</gene>
<feature type="chain" id="PRO_5043662136" description="Chitinase" evidence="1">
    <location>
        <begin position="23"/>
        <end position="370"/>
    </location>
</feature>
<protein>
    <recommendedName>
        <fullName evidence="4">Chitinase</fullName>
    </recommendedName>
</protein>
<dbReference type="SUPFAM" id="SSF51445">
    <property type="entry name" value="(Trans)glycosidases"/>
    <property type="match status" value="1"/>
</dbReference>
<evidence type="ECO:0008006" key="4">
    <source>
        <dbReference type="Google" id="ProtNLM"/>
    </source>
</evidence>
<name>A0AAV0WPW3_9HEMI</name>
<evidence type="ECO:0000256" key="1">
    <source>
        <dbReference type="SAM" id="SignalP"/>
    </source>
</evidence>
<keyword evidence="1" id="KW-0732">Signal</keyword>
<evidence type="ECO:0000313" key="2">
    <source>
        <dbReference type="EMBL" id="CAI6357856.1"/>
    </source>
</evidence>
<comment type="caution">
    <text evidence="2">The sequence shown here is derived from an EMBL/GenBank/DDBJ whole genome shotgun (WGS) entry which is preliminary data.</text>
</comment>
<organism evidence="2 3">
    <name type="scientific">Macrosiphum euphorbiae</name>
    <name type="common">potato aphid</name>
    <dbReference type="NCBI Taxonomy" id="13131"/>
    <lineage>
        <taxon>Eukaryota</taxon>
        <taxon>Metazoa</taxon>
        <taxon>Ecdysozoa</taxon>
        <taxon>Arthropoda</taxon>
        <taxon>Hexapoda</taxon>
        <taxon>Insecta</taxon>
        <taxon>Pterygota</taxon>
        <taxon>Neoptera</taxon>
        <taxon>Paraneoptera</taxon>
        <taxon>Hemiptera</taxon>
        <taxon>Sternorrhyncha</taxon>
        <taxon>Aphidomorpha</taxon>
        <taxon>Aphidoidea</taxon>
        <taxon>Aphididae</taxon>
        <taxon>Macrosiphini</taxon>
        <taxon>Macrosiphum</taxon>
    </lineage>
</organism>
<reference evidence="2 3" key="1">
    <citation type="submission" date="2023-01" db="EMBL/GenBank/DDBJ databases">
        <authorList>
            <person name="Whitehead M."/>
        </authorList>
    </citation>
    <scope>NUCLEOTIDE SEQUENCE [LARGE SCALE GENOMIC DNA]</scope>
</reference>
<evidence type="ECO:0000313" key="3">
    <source>
        <dbReference type="Proteomes" id="UP001160148"/>
    </source>
</evidence>
<sequence length="370" mass="41390">MYFYNSLLLISNILILITQTQSQAAKGPGIAGCNHLGFMNTKCCLPDIEPSGLPEACTSIVYDGVFVDLNYHVFGDPCTCTDDKKVIENLDTTLNSKRPTYVYYGHISQSEWTQVLACEACNGGINSLDEMKGLKAFLDEHPGITGLILTTFENDKKYSIEFPGFSENLKKYIEVMKTSFPELEVGIEVSGRFLIDQFTAPWLPWLDIKVIDPVTDFFVINVMYMNDCTCENDLYGSGTTPMTSKSTNYTLEKLKCILPEASFPKEKTYFRFRLNPSSDPNDSNTMCDLTIQKMCTSPADTCLFCSDTLESFNEKGKFAKDNGVGFFTSNLDLNDPTNLCKCEKPFASFYAILDGFNGVTSKPCDLFTRK</sequence>
<accession>A0AAV0WPW3</accession>
<proteinExistence type="predicted"/>
<dbReference type="AlphaFoldDB" id="A0AAV0WPW3"/>
<dbReference type="EMBL" id="CARXXK010000002">
    <property type="protein sequence ID" value="CAI6357856.1"/>
    <property type="molecule type" value="Genomic_DNA"/>
</dbReference>
<keyword evidence="3" id="KW-1185">Reference proteome</keyword>
<feature type="signal peptide" evidence="1">
    <location>
        <begin position="1"/>
        <end position="22"/>
    </location>
</feature>
<dbReference type="Proteomes" id="UP001160148">
    <property type="component" value="Unassembled WGS sequence"/>
</dbReference>